<protein>
    <submittedName>
        <fullName evidence="3">Uncharacterized protein</fullName>
    </submittedName>
</protein>
<dbReference type="Proteomes" id="UP000605846">
    <property type="component" value="Unassembled WGS sequence"/>
</dbReference>
<sequence length="191" mass="21625">MDISAHERSPDQSLESSLNGSFTSSDENNASGDVPRRLEPFHAIITRHGLRLSRASLQFIFRDNNLPLFINLVYHAWTAHSIMTKPSPRYPRRWLSSYARAWRTAGITHLAFALLAALTLKKMYQRRRQTGSPVKDEEQFIGLTVLSLASIGPTWAGLVEKYQFGIDALVLLVNSIALTKTVRRTGLWYLL</sequence>
<dbReference type="OrthoDB" id="2277186at2759"/>
<feature type="region of interest" description="Disordered" evidence="1">
    <location>
        <begin position="1"/>
        <end position="34"/>
    </location>
</feature>
<comment type="caution">
    <text evidence="3">The sequence shown here is derived from an EMBL/GenBank/DDBJ whole genome shotgun (WGS) entry which is preliminary data.</text>
</comment>
<proteinExistence type="predicted"/>
<keyword evidence="2" id="KW-0812">Transmembrane</keyword>
<evidence type="ECO:0000256" key="2">
    <source>
        <dbReference type="SAM" id="Phobius"/>
    </source>
</evidence>
<keyword evidence="2" id="KW-0472">Membrane</keyword>
<accession>A0A8H7BLU2</accession>
<evidence type="ECO:0000313" key="3">
    <source>
        <dbReference type="EMBL" id="KAF7725578.1"/>
    </source>
</evidence>
<reference evidence="3" key="1">
    <citation type="submission" date="2020-01" db="EMBL/GenBank/DDBJ databases">
        <title>Genome Sequencing of Three Apophysomyces-Like Fungal Strains Confirms a Novel Fungal Genus in the Mucoromycota with divergent Burkholderia-like Endosymbiotic Bacteria.</title>
        <authorList>
            <person name="Stajich J.E."/>
            <person name="Macias A.M."/>
            <person name="Carter-House D."/>
            <person name="Lovett B."/>
            <person name="Kasson L.R."/>
            <person name="Berry K."/>
            <person name="Grigoriev I."/>
            <person name="Chang Y."/>
            <person name="Spatafora J."/>
            <person name="Kasson M.T."/>
        </authorList>
    </citation>
    <scope>NUCLEOTIDE SEQUENCE</scope>
    <source>
        <strain evidence="3">NRRL A-21654</strain>
    </source>
</reference>
<organism evidence="3 4">
    <name type="scientific">Apophysomyces ossiformis</name>
    <dbReference type="NCBI Taxonomy" id="679940"/>
    <lineage>
        <taxon>Eukaryota</taxon>
        <taxon>Fungi</taxon>
        <taxon>Fungi incertae sedis</taxon>
        <taxon>Mucoromycota</taxon>
        <taxon>Mucoromycotina</taxon>
        <taxon>Mucoromycetes</taxon>
        <taxon>Mucorales</taxon>
        <taxon>Mucorineae</taxon>
        <taxon>Mucoraceae</taxon>
        <taxon>Apophysomyces</taxon>
    </lineage>
</organism>
<keyword evidence="2" id="KW-1133">Transmembrane helix</keyword>
<gene>
    <name evidence="3" type="ORF">EC973_009533</name>
</gene>
<evidence type="ECO:0000256" key="1">
    <source>
        <dbReference type="SAM" id="MobiDB-lite"/>
    </source>
</evidence>
<evidence type="ECO:0000313" key="4">
    <source>
        <dbReference type="Proteomes" id="UP000605846"/>
    </source>
</evidence>
<feature type="transmembrane region" description="Helical" evidence="2">
    <location>
        <begin position="140"/>
        <end position="158"/>
    </location>
</feature>
<name>A0A8H7BLU2_9FUNG</name>
<feature type="compositionally biased region" description="Basic and acidic residues" evidence="1">
    <location>
        <begin position="1"/>
        <end position="10"/>
    </location>
</feature>
<feature type="compositionally biased region" description="Polar residues" evidence="1">
    <location>
        <begin position="11"/>
        <end position="31"/>
    </location>
</feature>
<dbReference type="AlphaFoldDB" id="A0A8H7BLU2"/>
<dbReference type="EMBL" id="JABAYA010000094">
    <property type="protein sequence ID" value="KAF7725578.1"/>
    <property type="molecule type" value="Genomic_DNA"/>
</dbReference>
<feature type="transmembrane region" description="Helical" evidence="2">
    <location>
        <begin position="101"/>
        <end position="120"/>
    </location>
</feature>
<keyword evidence="4" id="KW-1185">Reference proteome</keyword>